<dbReference type="AlphaFoldDB" id="A0A1V0TZ65"/>
<evidence type="ECO:0000313" key="5">
    <source>
        <dbReference type="Proteomes" id="UP000192726"/>
    </source>
</evidence>
<dbReference type="Gene3D" id="1.10.357.10">
    <property type="entry name" value="Tetracycline Repressor, domain 2"/>
    <property type="match status" value="1"/>
</dbReference>
<feature type="domain" description="HTH tetR-type" evidence="3">
    <location>
        <begin position="2"/>
        <end position="62"/>
    </location>
</feature>
<evidence type="ECO:0000256" key="1">
    <source>
        <dbReference type="ARBA" id="ARBA00023125"/>
    </source>
</evidence>
<feature type="DNA-binding region" description="H-T-H motif" evidence="2">
    <location>
        <begin position="25"/>
        <end position="44"/>
    </location>
</feature>
<dbReference type="KEGG" id="sgv:B1H19_31970"/>
<evidence type="ECO:0000313" key="4">
    <source>
        <dbReference type="EMBL" id="ARF58187.1"/>
    </source>
</evidence>
<dbReference type="RefSeq" id="WP_083108292.1">
    <property type="nucleotide sequence ID" value="NZ_CP020569.1"/>
</dbReference>
<dbReference type="InterPro" id="IPR009057">
    <property type="entry name" value="Homeodomain-like_sf"/>
</dbReference>
<protein>
    <submittedName>
        <fullName evidence="4">TetR family transcriptional regulator</fullName>
    </submittedName>
</protein>
<dbReference type="Pfam" id="PF00440">
    <property type="entry name" value="TetR_N"/>
    <property type="match status" value="1"/>
</dbReference>
<reference evidence="4 5" key="1">
    <citation type="submission" date="2017-04" db="EMBL/GenBank/DDBJ databases">
        <title>Complete Genome Sequence of Streptomyces gilvosporeus F607, a Capable Producer of Natamycin.</title>
        <authorList>
            <person name="Zong G."/>
            <person name="Zhong C."/>
            <person name="Fu J."/>
            <person name="Qin R."/>
            <person name="Cao G."/>
        </authorList>
    </citation>
    <scope>NUCLEOTIDE SEQUENCE [LARGE SCALE GENOMIC DNA]</scope>
    <source>
        <strain evidence="4 5">F607</strain>
    </source>
</reference>
<dbReference type="InterPro" id="IPR041583">
    <property type="entry name" value="TetR_C_31"/>
</dbReference>
<dbReference type="SUPFAM" id="SSF46689">
    <property type="entry name" value="Homeodomain-like"/>
    <property type="match status" value="1"/>
</dbReference>
<organism evidence="4 5">
    <name type="scientific">Streptomyces gilvosporeus</name>
    <dbReference type="NCBI Taxonomy" id="553510"/>
    <lineage>
        <taxon>Bacteria</taxon>
        <taxon>Bacillati</taxon>
        <taxon>Actinomycetota</taxon>
        <taxon>Actinomycetes</taxon>
        <taxon>Kitasatosporales</taxon>
        <taxon>Streptomycetaceae</taxon>
        <taxon>Streptomyces</taxon>
    </lineage>
</organism>
<evidence type="ECO:0000256" key="2">
    <source>
        <dbReference type="PROSITE-ProRule" id="PRU00335"/>
    </source>
</evidence>
<name>A0A1V0TZ65_9ACTN</name>
<gene>
    <name evidence="4" type="ORF">B1H19_31970</name>
</gene>
<evidence type="ECO:0000259" key="3">
    <source>
        <dbReference type="PROSITE" id="PS50977"/>
    </source>
</evidence>
<sequence>MARRRQQVLGAAVEVLGAEGLRGLTYQAVDSAARVPTGTASNYFRNRAALIEGIVDHLQALERREWESFAAGIDPADPGELAEAMAAFVRYATGPGRSLTAARYALFLESTARPELRGPLARGRQAVLAWSAEWVGRFGSEAPERHGRMLLDHLDGVVLHQLVFPDEEFDPVPDLRDLLEGLLGGRAQRQG</sequence>
<dbReference type="Pfam" id="PF17940">
    <property type="entry name" value="TetR_C_31"/>
    <property type="match status" value="1"/>
</dbReference>
<dbReference type="Proteomes" id="UP000192726">
    <property type="component" value="Chromosome"/>
</dbReference>
<proteinExistence type="predicted"/>
<keyword evidence="1 2" id="KW-0238">DNA-binding</keyword>
<dbReference type="GO" id="GO:0003677">
    <property type="term" value="F:DNA binding"/>
    <property type="evidence" value="ECO:0007669"/>
    <property type="project" value="UniProtKB-UniRule"/>
</dbReference>
<dbReference type="OrthoDB" id="7506349at2"/>
<dbReference type="InterPro" id="IPR001647">
    <property type="entry name" value="HTH_TetR"/>
</dbReference>
<dbReference type="PROSITE" id="PS50977">
    <property type="entry name" value="HTH_TETR_2"/>
    <property type="match status" value="1"/>
</dbReference>
<accession>A0A1V0TZ65</accession>
<keyword evidence="5" id="KW-1185">Reference proteome</keyword>
<dbReference type="EMBL" id="CP020569">
    <property type="protein sequence ID" value="ARF58187.1"/>
    <property type="molecule type" value="Genomic_DNA"/>
</dbReference>
<dbReference type="STRING" id="553510.B1H19_31970"/>